<evidence type="ECO:0000259" key="2">
    <source>
        <dbReference type="Pfam" id="PF18945"/>
    </source>
</evidence>
<gene>
    <name evidence="3" type="ORF">COB20_12215</name>
</gene>
<accession>A0A2A4WZ77</accession>
<evidence type="ECO:0000313" key="4">
    <source>
        <dbReference type="Proteomes" id="UP000218767"/>
    </source>
</evidence>
<name>A0A2A4WZ77_9GAMM</name>
<dbReference type="Pfam" id="PF18945">
    <property type="entry name" value="VipB_2"/>
    <property type="match status" value="1"/>
</dbReference>
<evidence type="ECO:0000259" key="1">
    <source>
        <dbReference type="Pfam" id="PF05943"/>
    </source>
</evidence>
<dbReference type="InterPro" id="IPR044032">
    <property type="entry name" value="TssC1_C"/>
</dbReference>
<dbReference type="InterPro" id="IPR010269">
    <property type="entry name" value="T6SS_TssC-like"/>
</dbReference>
<reference evidence="4" key="1">
    <citation type="submission" date="2017-08" db="EMBL/GenBank/DDBJ databases">
        <title>A dynamic microbial community with high functional redundancy inhabits the cold, oxic subseafloor aquifer.</title>
        <authorList>
            <person name="Tully B.J."/>
            <person name="Wheat C.G."/>
            <person name="Glazer B.T."/>
            <person name="Huber J.A."/>
        </authorList>
    </citation>
    <scope>NUCLEOTIDE SEQUENCE [LARGE SCALE GENOMIC DNA]</scope>
</reference>
<organism evidence="3 4">
    <name type="scientific">SAR86 cluster bacterium</name>
    <dbReference type="NCBI Taxonomy" id="2030880"/>
    <lineage>
        <taxon>Bacteria</taxon>
        <taxon>Pseudomonadati</taxon>
        <taxon>Pseudomonadota</taxon>
        <taxon>Gammaproteobacteria</taxon>
        <taxon>SAR86 cluster</taxon>
    </lineage>
</organism>
<feature type="domain" description="TssC1 C-terminal" evidence="2">
    <location>
        <begin position="452"/>
        <end position="562"/>
    </location>
</feature>
<dbReference type="InterPro" id="IPR008312">
    <property type="entry name" value="T6SS_TssB1"/>
</dbReference>
<dbReference type="InterPro" id="IPR044031">
    <property type="entry name" value="TssC1_N"/>
</dbReference>
<protein>
    <submittedName>
        <fullName evidence="3">Type VI secretion system contractile sheath large subunit</fullName>
    </submittedName>
</protein>
<feature type="domain" description="TssC1 N-terminal" evidence="1">
    <location>
        <begin position="148"/>
        <end position="444"/>
    </location>
</feature>
<proteinExistence type="predicted"/>
<dbReference type="Proteomes" id="UP000218767">
    <property type="component" value="Unassembled WGS sequence"/>
</dbReference>
<dbReference type="Pfam" id="PF05591">
    <property type="entry name" value="T6SS_VipA"/>
    <property type="match status" value="1"/>
</dbReference>
<evidence type="ECO:0000313" key="3">
    <source>
        <dbReference type="EMBL" id="PCI75762.1"/>
    </source>
</evidence>
<dbReference type="NCBIfam" id="TIGR03358">
    <property type="entry name" value="VI_chp_5"/>
    <property type="match status" value="1"/>
</dbReference>
<dbReference type="AlphaFoldDB" id="A0A2A4WZ77"/>
<comment type="caution">
    <text evidence="3">The sequence shown here is derived from an EMBL/GenBank/DDBJ whole genome shotgun (WGS) entry which is preliminary data.</text>
</comment>
<sequence length="564" mass="62952">MAEGIQVRLNRIRPPRVQITYDVENGDAIEKKELPFIVGVLADLAVMPAEPLPPLRERKFVEIDRDNFDQVMAASSPRLEISVPTMLPCASEKTNLKIEVVFSTIGELEPMSIVSKVSELSDQYDSLEHLHNLLTETEGSDAKRIVSDQITEIDSALNRQLNVIMHHESFKKIEATWRGLYYLVANSETNHHLKIRILNAPKADLLNDLKTEVEWDQSGLFNLVHEKEYGTYGGDHFSILIGDYAFGRTSDDIELLNKIVGIAAAAHAPFVTAADIDLYDVANAYEPRDFSDIFESSELTKWRAFRDSEDSRYMTLTLPRVLLRLPWGHENSAMNETFCFVEDAGNTPGNFLWGNSAFILAQRITNAFSLHGWTAAISGIEGGGLIESLPVHTFEFDDHEFPPNCTTESTISNCNEKELNDLGFMAICHCKDTGKAAFVGGQTINKPNLDNASCNARASATLPYILTASRFAHYIKVLLRDKVGTFLSKQSIEEYLNNWISSYVLLDDSATQKAKAMYPLRAARIVVTDTPGKPGVYSATVFLNPHFQLDELTSAIRLVVELPS</sequence>
<dbReference type="EMBL" id="NVUL01000068">
    <property type="protein sequence ID" value="PCI75762.1"/>
    <property type="molecule type" value="Genomic_DNA"/>
</dbReference>
<dbReference type="PANTHER" id="PTHR35565">
    <property type="entry name" value="CYTOPLASMIC PROTEIN-RELATED"/>
    <property type="match status" value="1"/>
</dbReference>
<dbReference type="PANTHER" id="PTHR35565:SF3">
    <property type="entry name" value="TYPE VI SECRETION SYSTEM SHEATH PROTEIN TSSC1"/>
    <property type="match status" value="1"/>
</dbReference>
<dbReference type="NCBIfam" id="TIGR03355">
    <property type="entry name" value="VI_chp_2"/>
    <property type="match status" value="1"/>
</dbReference>
<dbReference type="Pfam" id="PF05943">
    <property type="entry name" value="VipB"/>
    <property type="match status" value="1"/>
</dbReference>